<dbReference type="CDD" id="cd12013">
    <property type="entry name" value="SH3_RIM-BP_3"/>
    <property type="match status" value="1"/>
</dbReference>
<accession>A0A8S1HTJ9</accession>
<comment type="caution">
    <text evidence="8">The sequence shown here is derived from an EMBL/GenBank/DDBJ whole genome shotgun (WGS) entry which is preliminary data.</text>
</comment>
<feature type="region of interest" description="Disordered" evidence="5">
    <location>
        <begin position="839"/>
        <end position="910"/>
    </location>
</feature>
<reference evidence="8" key="1">
    <citation type="submission" date="2020-10" db="EMBL/GenBank/DDBJ databases">
        <authorList>
            <person name="Kikuchi T."/>
        </authorList>
    </citation>
    <scope>NUCLEOTIDE SEQUENCE</scope>
    <source>
        <strain evidence="8">NKZ352</strain>
    </source>
</reference>
<evidence type="ECO:0000259" key="6">
    <source>
        <dbReference type="PROSITE" id="PS50002"/>
    </source>
</evidence>
<keyword evidence="2 4" id="KW-0728">SH3 domain</keyword>
<dbReference type="PROSITE" id="PS50002">
    <property type="entry name" value="SH3"/>
    <property type="match status" value="2"/>
</dbReference>
<dbReference type="FunFam" id="2.30.30.40:FF:000023">
    <property type="entry name" value="RIMS-binding protein 2 isoform F"/>
    <property type="match status" value="1"/>
</dbReference>
<dbReference type="Pfam" id="PF07653">
    <property type="entry name" value="SH3_2"/>
    <property type="match status" value="2"/>
</dbReference>
<dbReference type="FunFam" id="2.30.30.40:FF:000016">
    <property type="entry name" value="RIMS-binding protein 2 isoform X2"/>
    <property type="match status" value="1"/>
</dbReference>
<dbReference type="InterPro" id="IPR036028">
    <property type="entry name" value="SH3-like_dom_sf"/>
</dbReference>
<dbReference type="Proteomes" id="UP000835052">
    <property type="component" value="Unassembled WGS sequence"/>
</dbReference>
<dbReference type="Gene3D" id="2.60.40.10">
    <property type="entry name" value="Immunoglobulins"/>
    <property type="match status" value="1"/>
</dbReference>
<dbReference type="PANTHER" id="PTHR14234">
    <property type="entry name" value="RIM BINDING PROTEIN-RELATED"/>
    <property type="match status" value="1"/>
</dbReference>
<evidence type="ECO:0000256" key="1">
    <source>
        <dbReference type="ARBA" id="ARBA00010749"/>
    </source>
</evidence>
<name>A0A8S1HTJ9_9PELO</name>
<dbReference type="PANTHER" id="PTHR14234:SF19">
    <property type="entry name" value="RIM-BINDING PROTEIN, ISOFORM F"/>
    <property type="match status" value="1"/>
</dbReference>
<dbReference type="InterPro" id="IPR040325">
    <property type="entry name" value="RIMBP1/2/3"/>
</dbReference>
<keyword evidence="3" id="KW-0677">Repeat</keyword>
<dbReference type="SMART" id="SM00326">
    <property type="entry name" value="SH3"/>
    <property type="match status" value="2"/>
</dbReference>
<dbReference type="InterPro" id="IPR057884">
    <property type="entry name" value="FN3_RIM-BP1/2/3"/>
</dbReference>
<dbReference type="InterPro" id="IPR003961">
    <property type="entry name" value="FN3_dom"/>
</dbReference>
<feature type="compositionally biased region" description="Basic and acidic residues" evidence="5">
    <location>
        <begin position="532"/>
        <end position="654"/>
    </location>
</feature>
<evidence type="ECO:0000313" key="8">
    <source>
        <dbReference type="EMBL" id="CAD6196364.1"/>
    </source>
</evidence>
<dbReference type="PROSITE" id="PS50853">
    <property type="entry name" value="FN3"/>
    <property type="match status" value="1"/>
</dbReference>
<protein>
    <submittedName>
        <fullName evidence="8">Uncharacterized protein</fullName>
    </submittedName>
</protein>
<sequence>MEIARKHERDAERRGGRREVPPFQVVENGLYFRIKGALGLPDPPTHVQVEVGPQPGTLLVSWKSVTNQPKPPSRAAVHSYLIYADGKNIAQVPNETADHVLLRLADLSDDPPIFITVRTKTKEGAVSSDSNVARVPRTPYNQGVPGPIVENPLLLSQSQQPPASLQQPQLIDMTSSYPSYTTANPTGIYGQTMVPSAPNLMLNGHLPTAPYTAPSRLVGATGMMTSYQQPTSAVVQPFATVPPPPTQQSHPPATSYSIYDRSVQPNKAQLLMSQPSIAKIPAQMPPAWKTSQMSQYYTFHPSFLHTEPSGPEENRPSVLEMENSYLMRHRQSEWANAPDARARIEAYARGIGRAGSADERSAGPRHRLVPPRLARVKSESGFGTRSEPDLRPPTLDDDCRWFVALFDYSHHMSPNANAETEELSFRKHQLIKVFGDVDPDGFYTGQIGSRVGLVPSNMVIEIAKDDLAPRRTVTAAAAEPTLRRMRWGSLKSRSYDHAGDRVSHHRAQQNYASLDRRDDRPERSERHRRTNGRADYDYSRRDHDRDRDYDDRYMRDREASREPRDRRERDMRDDYRSRDRDYRDRDDEEYGRDRYRDRDRDRDHRERDRGYDDRMRRPEAAYSRDRDPYAPESGFRRDRSQQPRGDEAYREDPARTVYDYPPGAQGRYEPQIPGSSNQMHQNPSQMNQMNQLSNQMGQMQMGGPYPTQQPQQQQPQGLGSSSALGGMGGAGMMPTVPAEGTFNGLPVRKMVAKFDYDSRQLSPNVDAEQVELSFRQGDVIVVYGEMDEDGFYMGELNGLRGLVPSNFLQSSPLTTLGPSQPTEPMRKGVAFSDMTAVRRNAPVRQTSQTSTGAASGSTTAAAKPAAKKSTAGQSAKPLTKKTSDVGKNSVPNARKTSTAVKKSDSTAKKK</sequence>
<evidence type="ECO:0000259" key="7">
    <source>
        <dbReference type="PROSITE" id="PS50853"/>
    </source>
</evidence>
<evidence type="ECO:0000256" key="2">
    <source>
        <dbReference type="ARBA" id="ARBA00022443"/>
    </source>
</evidence>
<dbReference type="GO" id="GO:0007274">
    <property type="term" value="P:neuromuscular synaptic transmission"/>
    <property type="evidence" value="ECO:0007669"/>
    <property type="project" value="TreeGrafter"/>
</dbReference>
<dbReference type="SUPFAM" id="SSF50044">
    <property type="entry name" value="SH3-domain"/>
    <property type="match status" value="2"/>
</dbReference>
<gene>
    <name evidence="8" type="ORF">CAUJ_LOCUS12279</name>
</gene>
<feature type="compositionally biased region" description="Low complexity" evidence="5">
    <location>
        <begin position="675"/>
        <end position="684"/>
    </location>
</feature>
<dbReference type="Gene3D" id="2.30.30.40">
    <property type="entry name" value="SH3 Domains"/>
    <property type="match status" value="2"/>
</dbReference>
<keyword evidence="9" id="KW-1185">Reference proteome</keyword>
<dbReference type="EMBL" id="CAJGYM010000071">
    <property type="protein sequence ID" value="CAD6196364.1"/>
    <property type="molecule type" value="Genomic_DNA"/>
</dbReference>
<feature type="compositionally biased region" description="Low complexity" evidence="5">
    <location>
        <begin position="846"/>
        <end position="872"/>
    </location>
</feature>
<dbReference type="Pfam" id="PF25523">
    <property type="entry name" value="Ig_RIMBP2"/>
    <property type="match status" value="1"/>
</dbReference>
<dbReference type="OrthoDB" id="4158657at2759"/>
<dbReference type="InterPro" id="IPR035755">
    <property type="entry name" value="RIM-BP_SH3_3"/>
</dbReference>
<feature type="domain" description="Fibronectin type-III" evidence="7">
    <location>
        <begin position="43"/>
        <end position="141"/>
    </location>
</feature>
<feature type="region of interest" description="Disordered" evidence="5">
    <location>
        <begin position="494"/>
        <end position="684"/>
    </location>
</feature>
<evidence type="ECO:0000256" key="3">
    <source>
        <dbReference type="ARBA" id="ARBA00022737"/>
    </source>
</evidence>
<dbReference type="AlphaFoldDB" id="A0A8S1HTJ9"/>
<comment type="similarity">
    <text evidence="1">Belongs to the RIMBP family.</text>
</comment>
<feature type="domain" description="SH3" evidence="6">
    <location>
        <begin position="745"/>
        <end position="813"/>
    </location>
</feature>
<feature type="region of interest" description="Disordered" evidence="5">
    <location>
        <begin position="696"/>
        <end position="722"/>
    </location>
</feature>
<feature type="compositionally biased region" description="Basic and acidic residues" evidence="5">
    <location>
        <begin position="901"/>
        <end position="910"/>
    </location>
</feature>
<organism evidence="8 9">
    <name type="scientific">Caenorhabditis auriculariae</name>
    <dbReference type="NCBI Taxonomy" id="2777116"/>
    <lineage>
        <taxon>Eukaryota</taxon>
        <taxon>Metazoa</taxon>
        <taxon>Ecdysozoa</taxon>
        <taxon>Nematoda</taxon>
        <taxon>Chromadorea</taxon>
        <taxon>Rhabditida</taxon>
        <taxon>Rhabditina</taxon>
        <taxon>Rhabditomorpha</taxon>
        <taxon>Rhabditoidea</taxon>
        <taxon>Rhabditidae</taxon>
        <taxon>Peloderinae</taxon>
        <taxon>Caenorhabditis</taxon>
    </lineage>
</organism>
<dbReference type="GO" id="GO:0045202">
    <property type="term" value="C:synapse"/>
    <property type="evidence" value="ECO:0007669"/>
    <property type="project" value="GOC"/>
</dbReference>
<feature type="compositionally biased region" description="Basic and acidic residues" evidence="5">
    <location>
        <begin position="514"/>
        <end position="525"/>
    </location>
</feature>
<feature type="region of interest" description="Disordered" evidence="5">
    <location>
        <begin position="1"/>
        <end position="20"/>
    </location>
</feature>
<proteinExistence type="inferred from homology"/>
<feature type="domain" description="SH3" evidence="6">
    <location>
        <begin position="397"/>
        <end position="464"/>
    </location>
</feature>
<dbReference type="InterPro" id="IPR013783">
    <property type="entry name" value="Ig-like_fold"/>
</dbReference>
<evidence type="ECO:0000256" key="5">
    <source>
        <dbReference type="SAM" id="MobiDB-lite"/>
    </source>
</evidence>
<dbReference type="InterPro" id="IPR001452">
    <property type="entry name" value="SH3_domain"/>
</dbReference>
<evidence type="ECO:0000313" key="9">
    <source>
        <dbReference type="Proteomes" id="UP000835052"/>
    </source>
</evidence>
<evidence type="ECO:0000256" key="4">
    <source>
        <dbReference type="PROSITE-ProRule" id="PRU00192"/>
    </source>
</evidence>
<feature type="compositionally biased region" description="Polar residues" evidence="5">
    <location>
        <begin position="885"/>
        <end position="900"/>
    </location>
</feature>